<feature type="domain" description="G-protein coupled receptors family 1 profile" evidence="11">
    <location>
        <begin position="78"/>
        <end position="264"/>
    </location>
</feature>
<evidence type="ECO:0000256" key="6">
    <source>
        <dbReference type="ARBA" id="ARBA00023136"/>
    </source>
</evidence>
<feature type="region of interest" description="Disordered" evidence="9">
    <location>
        <begin position="304"/>
        <end position="341"/>
    </location>
</feature>
<dbReference type="PANTHER" id="PTHR24238">
    <property type="entry name" value="G-PROTEIN COUPLED RECEPTOR"/>
    <property type="match status" value="1"/>
</dbReference>
<dbReference type="Pfam" id="PF00001">
    <property type="entry name" value="7tm_1"/>
    <property type="match status" value="1"/>
</dbReference>
<evidence type="ECO:0000256" key="10">
    <source>
        <dbReference type="SAM" id="Phobius"/>
    </source>
</evidence>
<evidence type="ECO:0000256" key="7">
    <source>
        <dbReference type="ARBA" id="ARBA00023170"/>
    </source>
</evidence>
<evidence type="ECO:0000256" key="2">
    <source>
        <dbReference type="ARBA" id="ARBA00010663"/>
    </source>
</evidence>
<evidence type="ECO:0000256" key="5">
    <source>
        <dbReference type="ARBA" id="ARBA00023040"/>
    </source>
</evidence>
<dbReference type="OrthoDB" id="5964776at2759"/>
<feature type="transmembrane region" description="Helical" evidence="10">
    <location>
        <begin position="237"/>
        <end position="255"/>
    </location>
</feature>
<dbReference type="GO" id="GO:0008188">
    <property type="term" value="F:neuropeptide receptor activity"/>
    <property type="evidence" value="ECO:0007669"/>
    <property type="project" value="TreeGrafter"/>
</dbReference>
<evidence type="ECO:0000313" key="12">
    <source>
        <dbReference type="EMBL" id="CAG7786397.1"/>
    </source>
</evidence>
<evidence type="ECO:0000256" key="4">
    <source>
        <dbReference type="ARBA" id="ARBA00022989"/>
    </source>
</evidence>
<dbReference type="InterPro" id="IPR000276">
    <property type="entry name" value="GPCR_Rhodpsn"/>
</dbReference>
<feature type="transmembrane region" description="Helical" evidence="10">
    <location>
        <begin position="65"/>
        <end position="86"/>
    </location>
</feature>
<gene>
    <name evidence="12" type="ORF">AFUS01_LOCUS24967</name>
</gene>
<reference evidence="12" key="1">
    <citation type="submission" date="2021-06" db="EMBL/GenBank/DDBJ databases">
        <authorList>
            <person name="Hodson N. C."/>
            <person name="Mongue J. A."/>
            <person name="Jaron S. K."/>
        </authorList>
    </citation>
    <scope>NUCLEOTIDE SEQUENCE</scope>
</reference>
<evidence type="ECO:0000256" key="9">
    <source>
        <dbReference type="SAM" id="MobiDB-lite"/>
    </source>
</evidence>
<keyword evidence="5" id="KW-0297">G-protein coupled receptor</keyword>
<dbReference type="EMBL" id="CAJVCH010317115">
    <property type="protein sequence ID" value="CAG7786397.1"/>
    <property type="molecule type" value="Genomic_DNA"/>
</dbReference>
<feature type="compositionally biased region" description="Basic and acidic residues" evidence="9">
    <location>
        <begin position="319"/>
        <end position="331"/>
    </location>
</feature>
<keyword evidence="3 10" id="KW-0812">Transmembrane</keyword>
<accession>A0A8J2KDF5</accession>
<keyword evidence="8" id="KW-0807">Transducer</keyword>
<keyword evidence="4 10" id="KW-1133">Transmembrane helix</keyword>
<protein>
    <recommendedName>
        <fullName evidence="11">G-protein coupled receptors family 1 profile domain-containing protein</fullName>
    </recommendedName>
</protein>
<evidence type="ECO:0000256" key="3">
    <source>
        <dbReference type="ARBA" id="ARBA00022692"/>
    </source>
</evidence>
<feature type="compositionally biased region" description="Polar residues" evidence="9">
    <location>
        <begin position="304"/>
        <end position="314"/>
    </location>
</feature>
<keyword evidence="7" id="KW-0675">Receptor</keyword>
<evidence type="ECO:0000259" key="11">
    <source>
        <dbReference type="PROSITE" id="PS50262"/>
    </source>
</evidence>
<evidence type="ECO:0000313" key="13">
    <source>
        <dbReference type="Proteomes" id="UP000708208"/>
    </source>
</evidence>
<dbReference type="Proteomes" id="UP000708208">
    <property type="component" value="Unassembled WGS sequence"/>
</dbReference>
<dbReference type="GO" id="GO:0005886">
    <property type="term" value="C:plasma membrane"/>
    <property type="evidence" value="ECO:0007669"/>
    <property type="project" value="TreeGrafter"/>
</dbReference>
<sequence length="418" mass="48031">MDNLKTQTELASGLGTSEWSQSKALTDLFKLPRIGNKTRRLFNASIVEDDEDYILDSPTVKTTLITVYSLVFFFCFFGNLTVILVIKLHWRMKSVTKFCLGNLAFANLCVGIFCVYQNLSLYLIDSWVFGEFLCKMYHFINTLSHTASILILVVITIERYLVIMYPFKCRRVLTIQRLRGIVIGVWILSAIISSPRLYFIELIPNPTYWKKTEGQRTGIEVLCTLGKSAYTSKTVDMIQFVTLFCIPLLIMTVLYTKITLFLRKRDTLARFYAITYGPRSDNDMSSSHTEVSTEDLSTRSFKFSKTHNQSQTGSRSRRQKFERTSSLEESKKKKVSKKKKRQDSSSAVISIEDNPYCEQCVNQVFVGKILKGGCSLYIIFKRFCFMGFLEEELSFELIVLAWEQIFVEALGGKKDEGK</sequence>
<organism evidence="12 13">
    <name type="scientific">Allacma fusca</name>
    <dbReference type="NCBI Taxonomy" id="39272"/>
    <lineage>
        <taxon>Eukaryota</taxon>
        <taxon>Metazoa</taxon>
        <taxon>Ecdysozoa</taxon>
        <taxon>Arthropoda</taxon>
        <taxon>Hexapoda</taxon>
        <taxon>Collembola</taxon>
        <taxon>Symphypleona</taxon>
        <taxon>Sminthuridae</taxon>
        <taxon>Allacma</taxon>
    </lineage>
</organism>
<dbReference type="SUPFAM" id="SSF81321">
    <property type="entry name" value="Family A G protein-coupled receptor-like"/>
    <property type="match status" value="1"/>
</dbReference>
<keyword evidence="6 10" id="KW-0472">Membrane</keyword>
<evidence type="ECO:0000256" key="1">
    <source>
        <dbReference type="ARBA" id="ARBA00004141"/>
    </source>
</evidence>
<feature type="transmembrane region" description="Helical" evidence="10">
    <location>
        <begin position="139"/>
        <end position="157"/>
    </location>
</feature>
<dbReference type="PROSITE" id="PS50262">
    <property type="entry name" value="G_PROTEIN_RECEP_F1_2"/>
    <property type="match status" value="1"/>
</dbReference>
<comment type="similarity">
    <text evidence="2">Belongs to the G-protein coupled receptor 1 family.</text>
</comment>
<feature type="compositionally biased region" description="Basic residues" evidence="9">
    <location>
        <begin position="332"/>
        <end position="341"/>
    </location>
</feature>
<keyword evidence="13" id="KW-1185">Reference proteome</keyword>
<name>A0A8J2KDF5_9HEXA</name>
<comment type="caution">
    <text evidence="12">The sequence shown here is derived from an EMBL/GenBank/DDBJ whole genome shotgun (WGS) entry which is preliminary data.</text>
</comment>
<dbReference type="AlphaFoldDB" id="A0A8J2KDF5"/>
<feature type="transmembrane region" description="Helical" evidence="10">
    <location>
        <begin position="98"/>
        <end position="119"/>
    </location>
</feature>
<proteinExistence type="inferred from homology"/>
<comment type="subcellular location">
    <subcellularLocation>
        <location evidence="1">Membrane</location>
        <topology evidence="1">Multi-pass membrane protein</topology>
    </subcellularLocation>
</comment>
<dbReference type="PANTHER" id="PTHR24238:SF57">
    <property type="entry name" value="G-PROTEIN COUPLED RECEPTOR 83"/>
    <property type="match status" value="1"/>
</dbReference>
<dbReference type="InterPro" id="IPR017452">
    <property type="entry name" value="GPCR_Rhodpsn_7TM"/>
</dbReference>
<evidence type="ECO:0000256" key="8">
    <source>
        <dbReference type="ARBA" id="ARBA00023224"/>
    </source>
</evidence>
<dbReference type="PROSITE" id="PS00237">
    <property type="entry name" value="G_PROTEIN_RECEP_F1_1"/>
    <property type="match status" value="1"/>
</dbReference>
<feature type="transmembrane region" description="Helical" evidence="10">
    <location>
        <begin position="178"/>
        <end position="199"/>
    </location>
</feature>